<evidence type="ECO:0000256" key="8">
    <source>
        <dbReference type="ARBA" id="ARBA00022917"/>
    </source>
</evidence>
<keyword evidence="8 11" id="KW-0648">Protein biosynthesis</keyword>
<feature type="binding site" evidence="12">
    <location>
        <position position="259"/>
    </location>
    <ligand>
        <name>L-histidine</name>
        <dbReference type="ChEBI" id="CHEBI:57595"/>
    </ligand>
</feature>
<dbReference type="PANTHER" id="PTHR43707">
    <property type="entry name" value="HISTIDYL-TRNA SYNTHETASE"/>
    <property type="match status" value="1"/>
</dbReference>
<dbReference type="SUPFAM" id="SSF55681">
    <property type="entry name" value="Class II aaRS and biotin synthetases"/>
    <property type="match status" value="1"/>
</dbReference>
<dbReference type="Proteomes" id="UP000005955">
    <property type="component" value="Unassembled WGS sequence"/>
</dbReference>
<evidence type="ECO:0000256" key="9">
    <source>
        <dbReference type="ARBA" id="ARBA00023146"/>
    </source>
</evidence>
<evidence type="ECO:0000259" key="13">
    <source>
        <dbReference type="PROSITE" id="PS50862"/>
    </source>
</evidence>
<evidence type="ECO:0000313" key="14">
    <source>
        <dbReference type="EMBL" id="EGF12816.1"/>
    </source>
</evidence>
<evidence type="ECO:0000313" key="15">
    <source>
        <dbReference type="Proteomes" id="UP000005955"/>
    </source>
</evidence>
<evidence type="ECO:0000256" key="11">
    <source>
        <dbReference type="HAMAP-Rule" id="MF_00127"/>
    </source>
</evidence>
<dbReference type="InterPro" id="IPR041715">
    <property type="entry name" value="HisRS-like_core"/>
</dbReference>
<dbReference type="PATRIC" id="fig|888813.3.peg.2075"/>
<dbReference type="GO" id="GO:0004821">
    <property type="term" value="F:histidine-tRNA ligase activity"/>
    <property type="evidence" value="ECO:0007669"/>
    <property type="project" value="UniProtKB-UniRule"/>
</dbReference>
<gene>
    <name evidence="11 14" type="primary">hisS</name>
    <name evidence="14" type="ORF">HMPREF9386_2107</name>
</gene>
<evidence type="ECO:0000256" key="6">
    <source>
        <dbReference type="ARBA" id="ARBA00022741"/>
    </source>
</evidence>
<evidence type="ECO:0000256" key="10">
    <source>
        <dbReference type="ARBA" id="ARBA00047639"/>
    </source>
</evidence>
<evidence type="ECO:0000256" key="2">
    <source>
        <dbReference type="ARBA" id="ARBA00008226"/>
    </source>
</evidence>
<dbReference type="NCBIfam" id="TIGR00442">
    <property type="entry name" value="hisS"/>
    <property type="match status" value="1"/>
</dbReference>
<dbReference type="InterPro" id="IPR004516">
    <property type="entry name" value="HisRS/HisZ"/>
</dbReference>
<evidence type="ECO:0000256" key="3">
    <source>
        <dbReference type="ARBA" id="ARBA00011738"/>
    </source>
</evidence>
<dbReference type="EC" id="6.1.1.21" evidence="11"/>
<dbReference type="InterPro" id="IPR006195">
    <property type="entry name" value="aa-tRNA-synth_II"/>
</dbReference>
<reference evidence="14 15" key="1">
    <citation type="submission" date="2011-02" db="EMBL/GenBank/DDBJ databases">
        <authorList>
            <person name="Muzny D."/>
            <person name="Qin X."/>
            <person name="Deng J."/>
            <person name="Jiang H."/>
            <person name="Liu Y."/>
            <person name="Qu J."/>
            <person name="Song X.-Z."/>
            <person name="Zhang L."/>
            <person name="Thornton R."/>
            <person name="Coyle M."/>
            <person name="Francisco L."/>
            <person name="Jackson L."/>
            <person name="Javaid M."/>
            <person name="Korchina V."/>
            <person name="Kovar C."/>
            <person name="Mata R."/>
            <person name="Mathew T."/>
            <person name="Ngo R."/>
            <person name="Nguyen L."/>
            <person name="Nguyen N."/>
            <person name="Okwuonu G."/>
            <person name="Ongeri F."/>
            <person name="Pham C."/>
            <person name="Simmons D."/>
            <person name="Wilczek-Boney K."/>
            <person name="Hale W."/>
            <person name="Jakkamsetti A."/>
            <person name="Pham P."/>
            <person name="Ruth R."/>
            <person name="San Lucas F."/>
            <person name="Warren J."/>
            <person name="Zhang J."/>
            <person name="Zhao Z."/>
            <person name="Zhou C."/>
            <person name="Zhu D."/>
            <person name="Lee S."/>
            <person name="Bess C."/>
            <person name="Blankenburg K."/>
            <person name="Forbes L."/>
            <person name="Fu Q."/>
            <person name="Gubbala S."/>
            <person name="Hirani K."/>
            <person name="Jayaseelan J.C."/>
            <person name="Lara F."/>
            <person name="Munidasa M."/>
            <person name="Palculict T."/>
            <person name="Patil S."/>
            <person name="Pu L.-L."/>
            <person name="Saada N."/>
            <person name="Tang L."/>
            <person name="Weissenberger G."/>
            <person name="Zhu Y."/>
            <person name="Hemphill L."/>
            <person name="Shang Y."/>
            <person name="Youmans B."/>
            <person name="Ayvaz T."/>
            <person name="Ross M."/>
            <person name="Santibanez J."/>
            <person name="Aqrawi P."/>
            <person name="Gross S."/>
            <person name="Joshi V."/>
            <person name="Fowler G."/>
            <person name="Nazareth L."/>
            <person name="Reid J."/>
            <person name="Worley K."/>
            <person name="Petrosino J."/>
            <person name="Highlander S."/>
            <person name="Gibbs R."/>
        </authorList>
    </citation>
    <scope>NUCLEOTIDE SEQUENCE [LARGE SCALE GENOMIC DNA]</scope>
    <source>
        <strain evidence="14 15">SK330</strain>
    </source>
</reference>
<feature type="binding site" evidence="12">
    <location>
        <begin position="263"/>
        <end position="264"/>
    </location>
    <ligand>
        <name>L-histidine</name>
        <dbReference type="ChEBI" id="CHEBI:57595"/>
    </ligand>
</feature>
<feature type="domain" description="Aminoacyl-transfer RNA synthetases class-II family profile" evidence="13">
    <location>
        <begin position="23"/>
        <end position="324"/>
    </location>
</feature>
<dbReference type="PANTHER" id="PTHR43707:SF1">
    <property type="entry name" value="HISTIDINE--TRNA LIGASE, MITOCHONDRIAL-RELATED"/>
    <property type="match status" value="1"/>
</dbReference>
<comment type="similarity">
    <text evidence="2 11">Belongs to the class-II aminoacyl-tRNA synthetase family.</text>
</comment>
<dbReference type="GO" id="GO:0005737">
    <property type="term" value="C:cytoplasm"/>
    <property type="evidence" value="ECO:0007669"/>
    <property type="project" value="UniProtKB-SubCell"/>
</dbReference>
<dbReference type="Gene3D" id="3.40.50.800">
    <property type="entry name" value="Anticodon-binding domain"/>
    <property type="match status" value="1"/>
</dbReference>
<feature type="binding site" evidence="12">
    <location>
        <position position="132"/>
    </location>
    <ligand>
        <name>L-histidine</name>
        <dbReference type="ChEBI" id="CHEBI:57595"/>
    </ligand>
</feature>
<keyword evidence="5 11" id="KW-0436">Ligase</keyword>
<keyword evidence="9 11" id="KW-0030">Aminoacyl-tRNA synthetase</keyword>
<keyword evidence="4 11" id="KW-0963">Cytoplasm</keyword>
<dbReference type="SUPFAM" id="SSF52954">
    <property type="entry name" value="Class II aaRS ABD-related"/>
    <property type="match status" value="1"/>
</dbReference>
<dbReference type="HAMAP" id="MF_00127">
    <property type="entry name" value="His_tRNA_synth"/>
    <property type="match status" value="1"/>
</dbReference>
<comment type="catalytic activity">
    <reaction evidence="10 11">
        <text>tRNA(His) + L-histidine + ATP = L-histidyl-tRNA(His) + AMP + diphosphate + H(+)</text>
        <dbReference type="Rhea" id="RHEA:17313"/>
        <dbReference type="Rhea" id="RHEA-COMP:9665"/>
        <dbReference type="Rhea" id="RHEA-COMP:9689"/>
        <dbReference type="ChEBI" id="CHEBI:15378"/>
        <dbReference type="ChEBI" id="CHEBI:30616"/>
        <dbReference type="ChEBI" id="CHEBI:33019"/>
        <dbReference type="ChEBI" id="CHEBI:57595"/>
        <dbReference type="ChEBI" id="CHEBI:78442"/>
        <dbReference type="ChEBI" id="CHEBI:78527"/>
        <dbReference type="ChEBI" id="CHEBI:456215"/>
        <dbReference type="EC" id="6.1.1.21"/>
    </reaction>
</comment>
<sequence>MKLQKPKGTQDILPQESAKWQYVEDFARKTFRKYNYGEIRTPIFEHYEVISRSVGDTTDIVTKEMYDFYDKGDRHITLRPEGTAPVVRSYVENKLFAPEVQKPVKVYYMGSMFRYERPQAGRLREFHQIGAECFGSSNPATDVEMIAMAAQFFKDIGITNVSLELNSLGNPESRAAYRQALIDYLTPLKPSLSADSQRRLEENPLRVLDSKEPEDKAAVEGAPSILDYLDEESSAYFAAVRSMLETLQIPYVINTNMVRGLDYYNHTIFEFTTEVAGSQLTICAGGRYDGLVAYFGGPETPGVGFGMGLERLLLVLDKQGVELPIETALDVYVAVLGAGANGRALELVQALRAQGFAAERDYLDRKLKAQFKSADIFRAKTLITLGESELESGQVTVKNNHNREEIIVSLDQIQENYQLIFEKLGF</sequence>
<proteinExistence type="inferred from homology"/>
<dbReference type="PIRSF" id="PIRSF001549">
    <property type="entry name" value="His-tRNA_synth"/>
    <property type="match status" value="1"/>
</dbReference>
<dbReference type="RefSeq" id="WP_004189499.1">
    <property type="nucleotide sequence ID" value="NZ_GL878550.1"/>
</dbReference>
<dbReference type="Pfam" id="PF13393">
    <property type="entry name" value="tRNA-synt_His"/>
    <property type="match status" value="1"/>
</dbReference>
<feature type="binding site" evidence="12">
    <location>
        <position position="114"/>
    </location>
    <ligand>
        <name>L-histidine</name>
        <dbReference type="ChEBI" id="CHEBI:57595"/>
    </ligand>
</feature>
<evidence type="ECO:0000256" key="1">
    <source>
        <dbReference type="ARBA" id="ARBA00004496"/>
    </source>
</evidence>
<dbReference type="InterPro" id="IPR036621">
    <property type="entry name" value="Anticodon-bd_dom_sf"/>
</dbReference>
<evidence type="ECO:0000256" key="5">
    <source>
        <dbReference type="ARBA" id="ARBA00022598"/>
    </source>
</evidence>
<feature type="binding site" evidence="12">
    <location>
        <begin position="81"/>
        <end position="83"/>
    </location>
    <ligand>
        <name>L-histidine</name>
        <dbReference type="ChEBI" id="CHEBI:57595"/>
    </ligand>
</feature>
<dbReference type="GO" id="GO:0016740">
    <property type="term" value="F:transferase activity"/>
    <property type="evidence" value="ECO:0007669"/>
    <property type="project" value="UniProtKB-ARBA"/>
</dbReference>
<dbReference type="GO" id="GO:0006427">
    <property type="term" value="P:histidyl-tRNA aminoacylation"/>
    <property type="evidence" value="ECO:0007669"/>
    <property type="project" value="UniProtKB-UniRule"/>
</dbReference>
<dbReference type="InterPro" id="IPR015807">
    <property type="entry name" value="His-tRNA-ligase"/>
</dbReference>
<dbReference type="Gene3D" id="3.30.930.10">
    <property type="entry name" value="Bira Bifunctional Protein, Domain 2"/>
    <property type="match status" value="1"/>
</dbReference>
<dbReference type="GO" id="GO:0140096">
    <property type="term" value="F:catalytic activity, acting on a protein"/>
    <property type="evidence" value="ECO:0007669"/>
    <property type="project" value="UniProtKB-ARBA"/>
</dbReference>
<keyword evidence="6 11" id="KW-0547">Nucleotide-binding</keyword>
<dbReference type="PROSITE" id="PS50862">
    <property type="entry name" value="AA_TRNA_LIGASE_II"/>
    <property type="match status" value="1"/>
</dbReference>
<dbReference type="HOGENOM" id="CLU_025113_1_1_9"/>
<dbReference type="Pfam" id="PF03129">
    <property type="entry name" value="HGTP_anticodon"/>
    <property type="match status" value="1"/>
</dbReference>
<accession>F2CAA1</accession>
<dbReference type="AlphaFoldDB" id="F2CAA1"/>
<dbReference type="CDD" id="cd00773">
    <property type="entry name" value="HisRS-like_core"/>
    <property type="match status" value="1"/>
</dbReference>
<dbReference type="FunFam" id="3.30.930.10:FF:000005">
    <property type="entry name" value="Histidine--tRNA ligase"/>
    <property type="match status" value="1"/>
</dbReference>
<keyword evidence="7 11" id="KW-0067">ATP-binding</keyword>
<dbReference type="CDD" id="cd00859">
    <property type="entry name" value="HisRS_anticodon"/>
    <property type="match status" value="1"/>
</dbReference>
<comment type="subunit">
    <text evidence="3 11">Homodimer.</text>
</comment>
<evidence type="ECO:0000256" key="4">
    <source>
        <dbReference type="ARBA" id="ARBA00022490"/>
    </source>
</evidence>
<comment type="caution">
    <text evidence="14">The sequence shown here is derived from an EMBL/GenBank/DDBJ whole genome shotgun (WGS) entry which is preliminary data.</text>
</comment>
<protein>
    <recommendedName>
        <fullName evidence="11">Histidine--tRNA ligase</fullName>
        <ecNumber evidence="11">6.1.1.21</ecNumber>
    </recommendedName>
    <alternativeName>
        <fullName evidence="11">Histidyl-tRNA synthetase</fullName>
        <shortName evidence="11">HisRS</shortName>
    </alternativeName>
</protein>
<comment type="subcellular location">
    <subcellularLocation>
        <location evidence="1 11">Cytoplasm</location>
    </subcellularLocation>
</comment>
<dbReference type="InterPro" id="IPR033656">
    <property type="entry name" value="HisRS_anticodon"/>
</dbReference>
<evidence type="ECO:0000256" key="12">
    <source>
        <dbReference type="PIRSR" id="PIRSR001549-1"/>
    </source>
</evidence>
<organism evidence="14 15">
    <name type="scientific">Streptococcus sanguinis SK330</name>
    <dbReference type="NCBI Taxonomy" id="888813"/>
    <lineage>
        <taxon>Bacteria</taxon>
        <taxon>Bacillati</taxon>
        <taxon>Bacillota</taxon>
        <taxon>Bacilli</taxon>
        <taxon>Lactobacillales</taxon>
        <taxon>Streptococcaceae</taxon>
        <taxon>Streptococcus</taxon>
    </lineage>
</organism>
<dbReference type="GO" id="GO:0005524">
    <property type="term" value="F:ATP binding"/>
    <property type="evidence" value="ECO:0007669"/>
    <property type="project" value="UniProtKB-UniRule"/>
</dbReference>
<evidence type="ECO:0000256" key="7">
    <source>
        <dbReference type="ARBA" id="ARBA00022840"/>
    </source>
</evidence>
<feature type="binding site" evidence="12">
    <location>
        <position position="128"/>
    </location>
    <ligand>
        <name>L-histidine</name>
        <dbReference type="ChEBI" id="CHEBI:57595"/>
    </ligand>
</feature>
<dbReference type="EMBL" id="AFBD01000010">
    <property type="protein sequence ID" value="EGF12816.1"/>
    <property type="molecule type" value="Genomic_DNA"/>
</dbReference>
<name>F2CAA1_STRSA</name>
<dbReference type="InterPro" id="IPR004154">
    <property type="entry name" value="Anticodon-bd"/>
</dbReference>
<dbReference type="InterPro" id="IPR045864">
    <property type="entry name" value="aa-tRNA-synth_II/BPL/LPL"/>
</dbReference>